<dbReference type="AlphaFoldDB" id="A0A917HP43"/>
<dbReference type="Pfam" id="PF07589">
    <property type="entry name" value="PEP-CTERM"/>
    <property type="match status" value="1"/>
</dbReference>
<gene>
    <name evidence="2" type="ORF">GCM10011585_30620</name>
</gene>
<dbReference type="InterPro" id="IPR013424">
    <property type="entry name" value="Ice-binding_C"/>
</dbReference>
<dbReference type="NCBIfam" id="TIGR02595">
    <property type="entry name" value="PEP_CTERM"/>
    <property type="match status" value="1"/>
</dbReference>
<accession>A0A917HP43</accession>
<dbReference type="EMBL" id="BMGT01000003">
    <property type="protein sequence ID" value="GGG84711.1"/>
    <property type="molecule type" value="Genomic_DNA"/>
</dbReference>
<dbReference type="Proteomes" id="UP000647241">
    <property type="component" value="Unassembled WGS sequence"/>
</dbReference>
<keyword evidence="3" id="KW-1185">Reference proteome</keyword>
<reference evidence="2" key="1">
    <citation type="journal article" date="2014" name="Int. J. Syst. Evol. Microbiol.">
        <title>Complete genome sequence of Corynebacterium casei LMG S-19264T (=DSM 44701T), isolated from a smear-ripened cheese.</title>
        <authorList>
            <consortium name="US DOE Joint Genome Institute (JGI-PGF)"/>
            <person name="Walter F."/>
            <person name="Albersmeier A."/>
            <person name="Kalinowski J."/>
            <person name="Ruckert C."/>
        </authorList>
    </citation>
    <scope>NUCLEOTIDE SEQUENCE</scope>
    <source>
        <strain evidence="2">CGMCC 1.12997</strain>
    </source>
</reference>
<name>A0A917HP43_9BACT</name>
<evidence type="ECO:0000259" key="1">
    <source>
        <dbReference type="Pfam" id="PF07589"/>
    </source>
</evidence>
<comment type="caution">
    <text evidence="2">The sequence shown here is derived from an EMBL/GenBank/DDBJ whole genome shotgun (WGS) entry which is preliminary data.</text>
</comment>
<evidence type="ECO:0000313" key="3">
    <source>
        <dbReference type="Proteomes" id="UP000647241"/>
    </source>
</evidence>
<protein>
    <recommendedName>
        <fullName evidence="1">Ice-binding protein C-terminal domain-containing protein</fullName>
    </recommendedName>
</protein>
<organism evidence="2 3">
    <name type="scientific">Edaphobacter dinghuensis</name>
    <dbReference type="NCBI Taxonomy" id="1560005"/>
    <lineage>
        <taxon>Bacteria</taxon>
        <taxon>Pseudomonadati</taxon>
        <taxon>Acidobacteriota</taxon>
        <taxon>Terriglobia</taxon>
        <taxon>Terriglobales</taxon>
        <taxon>Acidobacteriaceae</taxon>
        <taxon>Edaphobacter</taxon>
    </lineage>
</organism>
<reference evidence="2" key="2">
    <citation type="submission" date="2020-09" db="EMBL/GenBank/DDBJ databases">
        <authorList>
            <person name="Sun Q."/>
            <person name="Zhou Y."/>
        </authorList>
    </citation>
    <scope>NUCLEOTIDE SEQUENCE</scope>
    <source>
        <strain evidence="2">CGMCC 1.12997</strain>
    </source>
</reference>
<sequence>MAKGAFGWVIDPSIPSVAPVFSSANVDAIVDDAFYNHELIINGNEVSTNVQDVDLDLSGVIFPNGYSGGTNWAGYIGGSGQVDIPYTVQLDVTYTPAPVPEPSSVVLLGTGLLGLAGVARRRFLSRA</sequence>
<feature type="domain" description="Ice-binding protein C-terminal" evidence="1">
    <location>
        <begin position="98"/>
        <end position="121"/>
    </location>
</feature>
<proteinExistence type="predicted"/>
<evidence type="ECO:0000313" key="2">
    <source>
        <dbReference type="EMBL" id="GGG84711.1"/>
    </source>
</evidence>